<dbReference type="GeneID" id="70250848"/>
<feature type="compositionally biased region" description="Polar residues" evidence="1">
    <location>
        <begin position="33"/>
        <end position="47"/>
    </location>
</feature>
<dbReference type="RefSeq" id="XP_046071449.1">
    <property type="nucleotide sequence ID" value="XM_046220561.1"/>
</dbReference>
<feature type="region of interest" description="Disordered" evidence="1">
    <location>
        <begin position="1"/>
        <end position="51"/>
    </location>
</feature>
<dbReference type="Proteomes" id="UP001201262">
    <property type="component" value="Unassembled WGS sequence"/>
</dbReference>
<keyword evidence="3" id="KW-1185">Reference proteome</keyword>
<feature type="region of interest" description="Disordered" evidence="1">
    <location>
        <begin position="220"/>
        <end position="359"/>
    </location>
</feature>
<accession>A0AAD4KQ73</accession>
<feature type="compositionally biased region" description="Polar residues" evidence="1">
    <location>
        <begin position="341"/>
        <end position="358"/>
    </location>
</feature>
<feature type="compositionally biased region" description="Polar residues" evidence="1">
    <location>
        <begin position="122"/>
        <end position="132"/>
    </location>
</feature>
<organism evidence="2 3">
    <name type="scientific">Talaromyces proteolyticus</name>
    <dbReference type="NCBI Taxonomy" id="1131652"/>
    <lineage>
        <taxon>Eukaryota</taxon>
        <taxon>Fungi</taxon>
        <taxon>Dikarya</taxon>
        <taxon>Ascomycota</taxon>
        <taxon>Pezizomycotina</taxon>
        <taxon>Eurotiomycetes</taxon>
        <taxon>Eurotiomycetidae</taxon>
        <taxon>Eurotiales</taxon>
        <taxon>Trichocomaceae</taxon>
        <taxon>Talaromyces</taxon>
        <taxon>Talaromyces sect. Bacilispori</taxon>
    </lineage>
</organism>
<gene>
    <name evidence="2" type="ORF">BGW36DRAFT_428518</name>
</gene>
<dbReference type="EMBL" id="JAJTJA010000007">
    <property type="protein sequence ID" value="KAH8696513.1"/>
    <property type="molecule type" value="Genomic_DNA"/>
</dbReference>
<evidence type="ECO:0000313" key="2">
    <source>
        <dbReference type="EMBL" id="KAH8696513.1"/>
    </source>
</evidence>
<reference evidence="2" key="1">
    <citation type="submission" date="2021-12" db="EMBL/GenBank/DDBJ databases">
        <title>Convergent genome expansion in fungi linked to evolution of root-endophyte symbiosis.</title>
        <authorList>
            <consortium name="DOE Joint Genome Institute"/>
            <person name="Ke Y.-H."/>
            <person name="Bonito G."/>
            <person name="Liao H.-L."/>
            <person name="Looney B."/>
            <person name="Rojas-Flechas A."/>
            <person name="Nash J."/>
            <person name="Hameed K."/>
            <person name="Schadt C."/>
            <person name="Martin F."/>
            <person name="Crous P.W."/>
            <person name="Miettinen O."/>
            <person name="Magnuson J.K."/>
            <person name="Labbe J."/>
            <person name="Jacobson D."/>
            <person name="Doktycz M.J."/>
            <person name="Veneault-Fourrey C."/>
            <person name="Kuo A."/>
            <person name="Mondo S."/>
            <person name="Calhoun S."/>
            <person name="Riley R."/>
            <person name="Ohm R."/>
            <person name="LaButti K."/>
            <person name="Andreopoulos B."/>
            <person name="Pangilinan J."/>
            <person name="Nolan M."/>
            <person name="Tritt A."/>
            <person name="Clum A."/>
            <person name="Lipzen A."/>
            <person name="Daum C."/>
            <person name="Barry K."/>
            <person name="Grigoriev I.V."/>
            <person name="Vilgalys R."/>
        </authorList>
    </citation>
    <scope>NUCLEOTIDE SEQUENCE</scope>
    <source>
        <strain evidence="2">PMI_201</strain>
    </source>
</reference>
<feature type="region of interest" description="Disordered" evidence="1">
    <location>
        <begin position="391"/>
        <end position="430"/>
    </location>
</feature>
<name>A0AAD4KQ73_9EURO</name>
<feature type="compositionally biased region" description="Polar residues" evidence="1">
    <location>
        <begin position="317"/>
        <end position="333"/>
    </location>
</feature>
<comment type="caution">
    <text evidence="2">The sequence shown here is derived from an EMBL/GenBank/DDBJ whole genome shotgun (WGS) entry which is preliminary data.</text>
</comment>
<sequence>MPRSLPWLANDNRQDTRQRDGTPTPRARRRSPHTPTRNTEINGNQVSAPWETPRHLDVLRSSRSPPTSPVYAPPIEEYIREGFDNDDMYIMVEDEFYAVAQLFTRHLHQAEYVRRRKEAKEQNASVIRNLSRPTDGKTAMSKEALKRKESENIHELQRQALATPRRPRTDSDDVEETGGSDLEEDRDDDPWYGTSLHTLMTSPRKNRSLVGLDGIRSHTRAAAGYRPEVARQRSDTYRPTQTTSREEPAVDPVAMSSSDEDDDLEIIESRSSRPNHLPQSSLRTRPSIIKGWSQEASIDPSIRQHTAMNKDHMRPSLSESARSATSDQPPTLSKKSHIQEVYSSNDSTSTSPRTSCGMNFTKPRKRILLDDIDGSIEVKEEVREQKFSIHNIIQGQPRRSLSNASSHSRHRAEDNSGKKSRLNNVPTFLV</sequence>
<protein>
    <submittedName>
        <fullName evidence="2">Uncharacterized protein</fullName>
    </submittedName>
</protein>
<dbReference type="AlphaFoldDB" id="A0AAD4KQ73"/>
<feature type="region of interest" description="Disordered" evidence="1">
    <location>
        <begin position="116"/>
        <end position="198"/>
    </location>
</feature>
<feature type="compositionally biased region" description="Acidic residues" evidence="1">
    <location>
        <begin position="172"/>
        <end position="190"/>
    </location>
</feature>
<evidence type="ECO:0000313" key="3">
    <source>
        <dbReference type="Proteomes" id="UP001201262"/>
    </source>
</evidence>
<feature type="compositionally biased region" description="Polar residues" evidence="1">
    <location>
        <begin position="391"/>
        <end position="406"/>
    </location>
</feature>
<feature type="compositionally biased region" description="Basic and acidic residues" evidence="1">
    <location>
        <begin position="143"/>
        <end position="157"/>
    </location>
</feature>
<evidence type="ECO:0000256" key="1">
    <source>
        <dbReference type="SAM" id="MobiDB-lite"/>
    </source>
</evidence>
<proteinExistence type="predicted"/>